<evidence type="ECO:0000313" key="2">
    <source>
        <dbReference type="Proteomes" id="UP000256329"/>
    </source>
</evidence>
<dbReference type="EMBL" id="QSLN01000003">
    <property type="protein sequence ID" value="RDV83900.1"/>
    <property type="molecule type" value="Genomic_DNA"/>
</dbReference>
<proteinExistence type="predicted"/>
<accession>A0A3D8P6G1</accession>
<dbReference type="RefSeq" id="WP_115792120.1">
    <property type="nucleotide sequence ID" value="NZ_QSLN01000003.1"/>
</dbReference>
<name>A0A3D8P6G1_9THEO</name>
<reference evidence="1 2" key="1">
    <citation type="submission" date="2018-08" db="EMBL/GenBank/DDBJ databases">
        <title>Form III RuBisCO-mediated autotrophy in Thermodesulfobium bacteria.</title>
        <authorList>
            <person name="Toshchakov S.V."/>
            <person name="Kublanov I.V."/>
            <person name="Frolov E."/>
            <person name="Bonch-Osmolovskaya E.A."/>
            <person name="Tourova T.P."/>
            <person name="Chernych N.A."/>
            <person name="Lebedinsky A.V."/>
        </authorList>
    </citation>
    <scope>NUCLEOTIDE SEQUENCE [LARGE SCALE GENOMIC DNA]</scope>
    <source>
        <strain evidence="1 2">SR</strain>
    </source>
</reference>
<gene>
    <name evidence="1" type="ORF">DXX99_03435</name>
</gene>
<dbReference type="Proteomes" id="UP000256329">
    <property type="component" value="Unassembled WGS sequence"/>
</dbReference>
<evidence type="ECO:0000313" key="1">
    <source>
        <dbReference type="EMBL" id="RDV83900.1"/>
    </source>
</evidence>
<keyword evidence="2" id="KW-1185">Reference proteome</keyword>
<organism evidence="1 2">
    <name type="scientific">Ammonifex thiophilus</name>
    <dbReference type="NCBI Taxonomy" id="444093"/>
    <lineage>
        <taxon>Bacteria</taxon>
        <taxon>Bacillati</taxon>
        <taxon>Bacillota</taxon>
        <taxon>Clostridia</taxon>
        <taxon>Thermoanaerobacterales</taxon>
        <taxon>Thermoanaerobacteraceae</taxon>
        <taxon>Ammonifex</taxon>
    </lineage>
</organism>
<sequence length="181" mass="21059">MTRNAEFIFALIKKYYETWKRPLPGKKALQKLAYFAQAEGAPISFSFHLHKYGPYSPEMEDVLADLRFFEKIEIRATGFDRETEIFPLSVGEEKFEYLSPEDLAVAEAVVSKYGEFSPQYLELLATVHLIARDQWVFGNRHDREDIIATAWWTKKPKFSRDEVERAYEKLKELGALPGSRV</sequence>
<dbReference type="AlphaFoldDB" id="A0A3D8P6G1"/>
<protein>
    <submittedName>
        <fullName evidence="1">DUF4065 domain-containing protein</fullName>
    </submittedName>
</protein>
<dbReference type="OrthoDB" id="5507947at2"/>
<comment type="caution">
    <text evidence="1">The sequence shown here is derived from an EMBL/GenBank/DDBJ whole genome shotgun (WGS) entry which is preliminary data.</text>
</comment>